<feature type="region of interest" description="Disordered" evidence="1">
    <location>
        <begin position="157"/>
        <end position="184"/>
    </location>
</feature>
<gene>
    <name evidence="2" type="ORF">C1H46_025594</name>
</gene>
<dbReference type="Proteomes" id="UP000315295">
    <property type="component" value="Unassembled WGS sequence"/>
</dbReference>
<accession>A0A540LQS4</accession>
<protein>
    <submittedName>
        <fullName evidence="2">Uncharacterized protein</fullName>
    </submittedName>
</protein>
<dbReference type="EMBL" id="VIEB01000497">
    <property type="protein sequence ID" value="TQD88850.1"/>
    <property type="molecule type" value="Genomic_DNA"/>
</dbReference>
<name>A0A540LQS4_MALBA</name>
<reference evidence="2 3" key="1">
    <citation type="journal article" date="2019" name="G3 (Bethesda)">
        <title>Sequencing of a Wild Apple (Malus baccata) Genome Unravels the Differences Between Cultivated and Wild Apple Species Regarding Disease Resistance and Cold Tolerance.</title>
        <authorList>
            <person name="Chen X."/>
        </authorList>
    </citation>
    <scope>NUCLEOTIDE SEQUENCE [LARGE SCALE GENOMIC DNA]</scope>
    <source>
        <strain evidence="3">cv. Shandingzi</strain>
        <tissue evidence="2">Leaves</tissue>
    </source>
</reference>
<evidence type="ECO:0000256" key="1">
    <source>
        <dbReference type="SAM" id="MobiDB-lite"/>
    </source>
</evidence>
<evidence type="ECO:0000313" key="3">
    <source>
        <dbReference type="Proteomes" id="UP000315295"/>
    </source>
</evidence>
<evidence type="ECO:0000313" key="2">
    <source>
        <dbReference type="EMBL" id="TQD88850.1"/>
    </source>
</evidence>
<comment type="caution">
    <text evidence="2">The sequence shown here is derived from an EMBL/GenBank/DDBJ whole genome shotgun (WGS) entry which is preliminary data.</text>
</comment>
<keyword evidence="3" id="KW-1185">Reference proteome</keyword>
<sequence>MGAGCGVGKVGCGVGKRVGFRRQWGSGLRGWWVGVGSGQPLLAPSWERLSPRLDEMMRQISVNFSMDMEHLGVGSGQPLLAPSWERLSPRLDEMMRQISVNFSMDMEHLGMFEYLKRVWIGQKSVGITQRAVSLSVRKSRDDRIHTQEVDYEAAIGEPSSRPTKKGLAVGRGWFQKGRGQSTGI</sequence>
<organism evidence="2 3">
    <name type="scientific">Malus baccata</name>
    <name type="common">Siberian crab apple</name>
    <name type="synonym">Pyrus baccata</name>
    <dbReference type="NCBI Taxonomy" id="106549"/>
    <lineage>
        <taxon>Eukaryota</taxon>
        <taxon>Viridiplantae</taxon>
        <taxon>Streptophyta</taxon>
        <taxon>Embryophyta</taxon>
        <taxon>Tracheophyta</taxon>
        <taxon>Spermatophyta</taxon>
        <taxon>Magnoliopsida</taxon>
        <taxon>eudicotyledons</taxon>
        <taxon>Gunneridae</taxon>
        <taxon>Pentapetalae</taxon>
        <taxon>rosids</taxon>
        <taxon>fabids</taxon>
        <taxon>Rosales</taxon>
        <taxon>Rosaceae</taxon>
        <taxon>Amygdaloideae</taxon>
        <taxon>Maleae</taxon>
        <taxon>Malus</taxon>
    </lineage>
</organism>
<dbReference type="AlphaFoldDB" id="A0A540LQS4"/>
<proteinExistence type="predicted"/>